<dbReference type="AlphaFoldDB" id="A0A2T5G672"/>
<evidence type="ECO:0000256" key="1">
    <source>
        <dbReference type="SAM" id="MobiDB-lite"/>
    </source>
</evidence>
<dbReference type="Pfam" id="PF12685">
    <property type="entry name" value="SpoIIIAH"/>
    <property type="match status" value="1"/>
</dbReference>
<name>A0A2T5G672_9BACL</name>
<organism evidence="3 4">
    <name type="scientific">Brockia lithotrophica</name>
    <dbReference type="NCBI Taxonomy" id="933949"/>
    <lineage>
        <taxon>Bacteria</taxon>
        <taxon>Bacillati</taxon>
        <taxon>Bacillota</taxon>
        <taxon>Bacilli</taxon>
        <taxon>Bacillales</taxon>
        <taxon>Bacillales Family X. Incertae Sedis</taxon>
        <taxon>Brockia</taxon>
    </lineage>
</organism>
<keyword evidence="2" id="KW-0472">Membrane</keyword>
<feature type="region of interest" description="Disordered" evidence="1">
    <location>
        <begin position="39"/>
        <end position="68"/>
    </location>
</feature>
<keyword evidence="2" id="KW-0812">Transmembrane</keyword>
<evidence type="ECO:0000313" key="3">
    <source>
        <dbReference type="EMBL" id="PTQ51687.1"/>
    </source>
</evidence>
<accession>A0A2T5G672</accession>
<evidence type="ECO:0000313" key="4">
    <source>
        <dbReference type="Proteomes" id="UP000244016"/>
    </source>
</evidence>
<keyword evidence="2" id="KW-1133">Transmembrane helix</keyword>
<feature type="compositionally biased region" description="Basic and acidic residues" evidence="1">
    <location>
        <begin position="47"/>
        <end position="67"/>
    </location>
</feature>
<gene>
    <name evidence="3" type="ORF">BLITH_1325</name>
</gene>
<dbReference type="InterPro" id="IPR024232">
    <property type="entry name" value="SpoIIIAH"/>
</dbReference>
<dbReference type="Gene3D" id="1.10.287.4300">
    <property type="entry name" value="Stage III sporulation protein AH-like"/>
    <property type="match status" value="1"/>
</dbReference>
<evidence type="ECO:0000256" key="2">
    <source>
        <dbReference type="SAM" id="Phobius"/>
    </source>
</evidence>
<proteinExistence type="predicted"/>
<sequence>MKDQDRHPQTFWFMLMLTLLAVMSVYYLFFSQTPEGEVAQKGGVASSDREDSDTPGKEGSSGEKGDVALRTGQGEDAFALLRLEREQSRSRVLEQYYSILSEKTGDKDAVATASARISRLEDLESKEIVLEGAIKAAGYPDAVVILDEERAHVFVKASALSAEEAVKIIGIVAKEANLKGTDVTVTARP</sequence>
<dbReference type="InterPro" id="IPR038503">
    <property type="entry name" value="SpoIIIAH_sf"/>
</dbReference>
<reference evidence="3 4" key="1">
    <citation type="submission" date="2017-08" db="EMBL/GenBank/DDBJ databases">
        <title>Burning lignite coal seam in the remote Altai Mountains harbors a hydrogen-driven thermophilic microbial community.</title>
        <authorList>
            <person name="Kadnikov V.V."/>
            <person name="Mardanov A.V."/>
            <person name="Ivasenko D."/>
            <person name="Beletsky A.V."/>
            <person name="Karnachuk O.V."/>
            <person name="Ravin N.V."/>
        </authorList>
    </citation>
    <scope>NUCLEOTIDE SEQUENCE [LARGE SCALE GENOMIC DNA]</scope>
    <source>
        <strain evidence="3">AL31</strain>
    </source>
</reference>
<dbReference type="EMBL" id="PEBW01000004">
    <property type="protein sequence ID" value="PTQ51687.1"/>
    <property type="molecule type" value="Genomic_DNA"/>
</dbReference>
<comment type="caution">
    <text evidence="3">The sequence shown here is derived from an EMBL/GenBank/DDBJ whole genome shotgun (WGS) entry which is preliminary data.</text>
</comment>
<feature type="transmembrane region" description="Helical" evidence="2">
    <location>
        <begin position="12"/>
        <end position="30"/>
    </location>
</feature>
<dbReference type="Proteomes" id="UP000244016">
    <property type="component" value="Unassembled WGS sequence"/>
</dbReference>
<protein>
    <submittedName>
        <fullName evidence="3">Stage III sporulation protein AH</fullName>
    </submittedName>
</protein>